<keyword evidence="1" id="KW-0472">Membrane</keyword>
<gene>
    <name evidence="2" type="ORF">D5H75_10785</name>
</gene>
<keyword evidence="3" id="KW-1185">Reference proteome</keyword>
<proteinExistence type="predicted"/>
<dbReference type="Proteomes" id="UP000265768">
    <property type="component" value="Unassembled WGS sequence"/>
</dbReference>
<dbReference type="AlphaFoldDB" id="A0A3A4B5K4"/>
<evidence type="ECO:0000256" key="1">
    <source>
        <dbReference type="SAM" id="Phobius"/>
    </source>
</evidence>
<feature type="transmembrane region" description="Helical" evidence="1">
    <location>
        <begin position="77"/>
        <end position="98"/>
    </location>
</feature>
<feature type="transmembrane region" description="Helical" evidence="1">
    <location>
        <begin position="232"/>
        <end position="249"/>
    </location>
</feature>
<keyword evidence="1" id="KW-1133">Transmembrane helix</keyword>
<accession>A0A3A4B5K4</accession>
<sequence>MFALLVGYPVWWALGFGGLAVVVVAVPMGVILWRRRPVRVPPGFGWWLLLLAVYLVSGVMLGETPAGSFGELGPGRVLGYLMRLAIYSSLLVVVLYLGNLSRSELPQLRLVRMLGALFLTTVAGGVLGVVAPGFQFTSPVETVLPEWLAGNSFVRNLIHPTAAQTQMVLGYPSPRPEAPYEWANAWGSNVSVLLIWFVVGWWVYGGAGRRVAAVAALAVAAVPIVYSLNRGLWIALAVAAGYAVVRLAARGRPLALVTALGGLAAAGLVLVATPLGGIIGERLDNPHSNEVRSTTISKTVEVALGSPVIGYGSTRPALGNHRSGTTGKTSWCEECGHPPLGADGQLWLLLISQGVTGVVCYAAFFGGAAWRHRRDRSPVAAAGVLVMLLVLFYMVVYDALVTPLSLYMISFALLWRERLEKP</sequence>
<feature type="transmembrane region" description="Helical" evidence="1">
    <location>
        <begin position="44"/>
        <end position="62"/>
    </location>
</feature>
<feature type="transmembrane region" description="Helical" evidence="1">
    <location>
        <begin position="12"/>
        <end position="32"/>
    </location>
</feature>
<feature type="transmembrane region" description="Helical" evidence="1">
    <location>
        <begin position="211"/>
        <end position="226"/>
    </location>
</feature>
<evidence type="ECO:0000313" key="2">
    <source>
        <dbReference type="EMBL" id="RJL33617.1"/>
    </source>
</evidence>
<feature type="transmembrane region" description="Helical" evidence="1">
    <location>
        <begin position="377"/>
        <end position="394"/>
    </location>
</feature>
<evidence type="ECO:0008006" key="4">
    <source>
        <dbReference type="Google" id="ProtNLM"/>
    </source>
</evidence>
<protein>
    <recommendedName>
        <fullName evidence="4">O-antigen ligase domain-containing protein</fullName>
    </recommendedName>
</protein>
<name>A0A3A4B5K4_9ACTN</name>
<keyword evidence="1" id="KW-0812">Transmembrane</keyword>
<comment type="caution">
    <text evidence="2">The sequence shown here is derived from an EMBL/GenBank/DDBJ whole genome shotgun (WGS) entry which is preliminary data.</text>
</comment>
<dbReference type="EMBL" id="QZEY01000003">
    <property type="protein sequence ID" value="RJL33617.1"/>
    <property type="molecule type" value="Genomic_DNA"/>
</dbReference>
<organism evidence="2 3">
    <name type="scientific">Bailinhaonella thermotolerans</name>
    <dbReference type="NCBI Taxonomy" id="1070861"/>
    <lineage>
        <taxon>Bacteria</taxon>
        <taxon>Bacillati</taxon>
        <taxon>Actinomycetota</taxon>
        <taxon>Actinomycetes</taxon>
        <taxon>Streptosporangiales</taxon>
        <taxon>Streptosporangiaceae</taxon>
        <taxon>Bailinhaonella</taxon>
    </lineage>
</organism>
<feature type="transmembrane region" description="Helical" evidence="1">
    <location>
        <begin position="185"/>
        <end position="204"/>
    </location>
</feature>
<feature type="transmembrane region" description="Helical" evidence="1">
    <location>
        <begin position="346"/>
        <end position="370"/>
    </location>
</feature>
<evidence type="ECO:0000313" key="3">
    <source>
        <dbReference type="Proteomes" id="UP000265768"/>
    </source>
</evidence>
<feature type="transmembrane region" description="Helical" evidence="1">
    <location>
        <begin position="110"/>
        <end position="134"/>
    </location>
</feature>
<reference evidence="2 3" key="1">
    <citation type="submission" date="2018-09" db="EMBL/GenBank/DDBJ databases">
        <title>YIM 75507 draft genome.</title>
        <authorList>
            <person name="Tang S."/>
            <person name="Feng Y."/>
        </authorList>
    </citation>
    <scope>NUCLEOTIDE SEQUENCE [LARGE SCALE GENOMIC DNA]</scope>
    <source>
        <strain evidence="2 3">YIM 75507</strain>
    </source>
</reference>
<dbReference type="OrthoDB" id="3774626at2"/>
<feature type="transmembrane region" description="Helical" evidence="1">
    <location>
        <begin position="256"/>
        <end position="279"/>
    </location>
</feature>